<dbReference type="InterPro" id="IPR008141">
    <property type="entry name" value="Ala_DH"/>
</dbReference>
<feature type="domain" description="Alanine dehydrogenase/pyridine nucleotide transhydrogenase NAD(H)-binding" evidence="4">
    <location>
        <begin position="148"/>
        <end position="295"/>
    </location>
</feature>
<comment type="similarity">
    <text evidence="1">Belongs to the AlaDH/PNT family.</text>
</comment>
<gene>
    <name evidence="6" type="ORF">A2140_09120</name>
</gene>
<sequence>MRIGIPAEIKVREGRVALIPAAAAELVRAGHEVFVETGAGVASGYPDEGYRSIGAGILPDAASLYDRAQLIVKVKDPLPEEVARLRKDHVLFSFLHLAALPALASSLQASGATAVAFETVEEDGRLPLLAPMSDIAGRLSIHIGTTLLHRYHGGRGILLGGMPSAERGHVVVLGAGHAGGNAAAVAAALGARVTVLSPRREEHERMMRLGPNVTGLPPYAAEIEQAVLDADLLIGAVLIPGANTPKLVATSLVKRMKPGSVIIDISVDQGGCIETTRPTDYENPTYIEHGVVHFGVTNMPGAVPRTASQALSTVLTPYVLRLAADDGLRDPVMASGVNVAGGRLVHPAVVKALAGK</sequence>
<dbReference type="SUPFAM" id="SSF52283">
    <property type="entry name" value="Formate/glycerate dehydrogenase catalytic domain-like"/>
    <property type="match status" value="1"/>
</dbReference>
<dbReference type="EMBL" id="MFSQ01000134">
    <property type="protein sequence ID" value="OGI37970.1"/>
    <property type="molecule type" value="Genomic_DNA"/>
</dbReference>
<evidence type="ECO:0000256" key="2">
    <source>
        <dbReference type="ARBA" id="ARBA00012897"/>
    </source>
</evidence>
<accession>A0A1F6SYF3</accession>
<feature type="domain" description="Alanine dehydrogenase/pyridine nucleotide transhydrogenase N-terminal" evidence="5">
    <location>
        <begin position="4"/>
        <end position="136"/>
    </location>
</feature>
<protein>
    <recommendedName>
        <fullName evidence="2">alanine dehydrogenase</fullName>
        <ecNumber evidence="2">1.4.1.1</ecNumber>
    </recommendedName>
</protein>
<name>A0A1F6SYF3_9PROT</name>
<dbReference type="Pfam" id="PF05222">
    <property type="entry name" value="AlaDh_PNT_N"/>
    <property type="match status" value="1"/>
</dbReference>
<keyword evidence="3" id="KW-0560">Oxidoreductase</keyword>
<dbReference type="Proteomes" id="UP000178379">
    <property type="component" value="Unassembled WGS sequence"/>
</dbReference>
<dbReference type="AlphaFoldDB" id="A0A1F6SYF3"/>
<dbReference type="InterPro" id="IPR036291">
    <property type="entry name" value="NAD(P)-bd_dom_sf"/>
</dbReference>
<dbReference type="EC" id="1.4.1.1" evidence="2"/>
<dbReference type="SMART" id="SM01002">
    <property type="entry name" value="AlaDh_PNT_C"/>
    <property type="match status" value="1"/>
</dbReference>
<evidence type="ECO:0000256" key="3">
    <source>
        <dbReference type="ARBA" id="ARBA00023002"/>
    </source>
</evidence>
<evidence type="ECO:0000259" key="5">
    <source>
        <dbReference type="SMART" id="SM01003"/>
    </source>
</evidence>
<dbReference type="InterPro" id="IPR007698">
    <property type="entry name" value="AlaDH/PNT_NAD(H)-bd"/>
</dbReference>
<dbReference type="SMART" id="SM01003">
    <property type="entry name" value="AlaDh_PNT_N"/>
    <property type="match status" value="1"/>
</dbReference>
<dbReference type="PANTHER" id="PTHR42795:SF1">
    <property type="entry name" value="ALANINE DEHYDROGENASE"/>
    <property type="match status" value="1"/>
</dbReference>
<dbReference type="STRING" id="1817756.A2140_09120"/>
<dbReference type="InterPro" id="IPR007886">
    <property type="entry name" value="AlaDH/PNT_N"/>
</dbReference>
<evidence type="ECO:0000313" key="7">
    <source>
        <dbReference type="Proteomes" id="UP000178379"/>
    </source>
</evidence>
<dbReference type="PANTHER" id="PTHR42795">
    <property type="entry name" value="ALANINE DEHYDROGENASE"/>
    <property type="match status" value="1"/>
</dbReference>
<evidence type="ECO:0000259" key="4">
    <source>
        <dbReference type="SMART" id="SM01002"/>
    </source>
</evidence>
<comment type="caution">
    <text evidence="6">The sequence shown here is derived from an EMBL/GenBank/DDBJ whole genome shotgun (WGS) entry which is preliminary data.</text>
</comment>
<proteinExistence type="inferred from homology"/>
<reference evidence="6 7" key="1">
    <citation type="journal article" date="2016" name="Nat. Commun.">
        <title>Thousands of microbial genomes shed light on interconnected biogeochemical processes in an aquifer system.</title>
        <authorList>
            <person name="Anantharaman K."/>
            <person name="Brown C.T."/>
            <person name="Hug L.A."/>
            <person name="Sharon I."/>
            <person name="Castelle C.J."/>
            <person name="Probst A.J."/>
            <person name="Thomas B.C."/>
            <person name="Singh A."/>
            <person name="Wilkins M.J."/>
            <person name="Karaoz U."/>
            <person name="Brodie E.L."/>
            <person name="Williams K.H."/>
            <person name="Hubbard S.S."/>
            <person name="Banfield J.F."/>
        </authorList>
    </citation>
    <scope>NUCLEOTIDE SEQUENCE [LARGE SCALE GENOMIC DNA]</scope>
</reference>
<evidence type="ECO:0000256" key="1">
    <source>
        <dbReference type="ARBA" id="ARBA00005689"/>
    </source>
</evidence>
<dbReference type="Gene3D" id="3.40.50.720">
    <property type="entry name" value="NAD(P)-binding Rossmann-like Domain"/>
    <property type="match status" value="2"/>
</dbReference>
<dbReference type="CDD" id="cd05305">
    <property type="entry name" value="L-AlaDH"/>
    <property type="match status" value="1"/>
</dbReference>
<dbReference type="GO" id="GO:0005886">
    <property type="term" value="C:plasma membrane"/>
    <property type="evidence" value="ECO:0007669"/>
    <property type="project" value="TreeGrafter"/>
</dbReference>
<dbReference type="SUPFAM" id="SSF51735">
    <property type="entry name" value="NAD(P)-binding Rossmann-fold domains"/>
    <property type="match status" value="1"/>
</dbReference>
<dbReference type="NCBIfam" id="TIGR00518">
    <property type="entry name" value="alaDH"/>
    <property type="match status" value="1"/>
</dbReference>
<dbReference type="Pfam" id="PF01262">
    <property type="entry name" value="AlaDh_PNT_C"/>
    <property type="match status" value="1"/>
</dbReference>
<dbReference type="GO" id="GO:0042853">
    <property type="term" value="P:L-alanine catabolic process"/>
    <property type="evidence" value="ECO:0007669"/>
    <property type="project" value="InterPro"/>
</dbReference>
<evidence type="ECO:0000313" key="6">
    <source>
        <dbReference type="EMBL" id="OGI37970.1"/>
    </source>
</evidence>
<organism evidence="6 7">
    <name type="scientific">Candidatus Muproteobacteria bacterium RBG_16_62_13</name>
    <dbReference type="NCBI Taxonomy" id="1817756"/>
    <lineage>
        <taxon>Bacteria</taxon>
        <taxon>Pseudomonadati</taxon>
        <taxon>Pseudomonadota</taxon>
        <taxon>Candidatus Muproteobacteria</taxon>
    </lineage>
</organism>
<dbReference type="GO" id="GO:0000286">
    <property type="term" value="F:alanine dehydrogenase activity"/>
    <property type="evidence" value="ECO:0007669"/>
    <property type="project" value="UniProtKB-EC"/>
</dbReference>